<feature type="region of interest" description="Disordered" evidence="1">
    <location>
        <begin position="20"/>
        <end position="41"/>
    </location>
</feature>
<evidence type="ECO:0000256" key="1">
    <source>
        <dbReference type="SAM" id="MobiDB-lite"/>
    </source>
</evidence>
<accession>A0A1Y2IGE8</accession>
<proteinExistence type="predicted"/>
<organism evidence="2 3">
    <name type="scientific">Trametes coccinea (strain BRFM310)</name>
    <name type="common">Pycnoporus coccineus</name>
    <dbReference type="NCBI Taxonomy" id="1353009"/>
    <lineage>
        <taxon>Eukaryota</taxon>
        <taxon>Fungi</taxon>
        <taxon>Dikarya</taxon>
        <taxon>Basidiomycota</taxon>
        <taxon>Agaricomycotina</taxon>
        <taxon>Agaricomycetes</taxon>
        <taxon>Polyporales</taxon>
        <taxon>Polyporaceae</taxon>
        <taxon>Trametes</taxon>
    </lineage>
</organism>
<dbReference type="EMBL" id="KZ084121">
    <property type="protein sequence ID" value="OSD00167.1"/>
    <property type="molecule type" value="Genomic_DNA"/>
</dbReference>
<dbReference type="AlphaFoldDB" id="A0A1Y2IGE8"/>
<keyword evidence="3" id="KW-1185">Reference proteome</keyword>
<gene>
    <name evidence="2" type="ORF">PYCCODRAFT_719983</name>
</gene>
<reference evidence="2 3" key="1">
    <citation type="journal article" date="2015" name="Biotechnol. Biofuels">
        <title>Enhanced degradation of softwood versus hardwood by the white-rot fungus Pycnoporus coccineus.</title>
        <authorList>
            <person name="Couturier M."/>
            <person name="Navarro D."/>
            <person name="Chevret D."/>
            <person name="Henrissat B."/>
            <person name="Piumi F."/>
            <person name="Ruiz-Duenas F.J."/>
            <person name="Martinez A.T."/>
            <person name="Grigoriev I.V."/>
            <person name="Riley R."/>
            <person name="Lipzen A."/>
            <person name="Berrin J.G."/>
            <person name="Master E.R."/>
            <person name="Rosso M.N."/>
        </authorList>
    </citation>
    <scope>NUCLEOTIDE SEQUENCE [LARGE SCALE GENOMIC DNA]</scope>
    <source>
        <strain evidence="2 3">BRFM310</strain>
    </source>
</reference>
<name>A0A1Y2IGE8_TRAC3</name>
<evidence type="ECO:0000313" key="2">
    <source>
        <dbReference type="EMBL" id="OSD00167.1"/>
    </source>
</evidence>
<dbReference type="Proteomes" id="UP000193067">
    <property type="component" value="Unassembled WGS sequence"/>
</dbReference>
<feature type="compositionally biased region" description="Basic residues" evidence="1">
    <location>
        <begin position="20"/>
        <end position="31"/>
    </location>
</feature>
<sequence length="97" mass="10637">MFTQCKMNIWDDFLGRCRRRSPARAPRRRPRAGPESALQPTRTLARCLPAQSPRATALKITAARLDPQAPPSVPGTPFLLIGAVATDCARTLGRDAR</sequence>
<evidence type="ECO:0000313" key="3">
    <source>
        <dbReference type="Proteomes" id="UP000193067"/>
    </source>
</evidence>
<protein>
    <submittedName>
        <fullName evidence="2">Uncharacterized protein</fullName>
    </submittedName>
</protein>